<keyword evidence="3" id="KW-1133">Transmembrane helix</keyword>
<feature type="compositionally biased region" description="Gly residues" evidence="2">
    <location>
        <begin position="2025"/>
        <end position="2034"/>
    </location>
</feature>
<evidence type="ECO:0000256" key="1">
    <source>
        <dbReference type="ARBA" id="ARBA00022729"/>
    </source>
</evidence>
<dbReference type="InterPro" id="IPR025965">
    <property type="entry name" value="FlgD/Vpr_Ig-like"/>
</dbReference>
<keyword evidence="1" id="KW-0732">Signal</keyword>
<dbReference type="GO" id="GO:0005886">
    <property type="term" value="C:plasma membrane"/>
    <property type="evidence" value="ECO:0007669"/>
    <property type="project" value="UniProtKB-SubCell"/>
</dbReference>
<feature type="domain" description="FlgD/Vpr Ig-like" evidence="6">
    <location>
        <begin position="912"/>
        <end position="986"/>
    </location>
</feature>
<dbReference type="Pfam" id="PF13750">
    <property type="entry name" value="Big_3_3"/>
    <property type="match status" value="1"/>
</dbReference>
<evidence type="ECO:0000259" key="6">
    <source>
        <dbReference type="Pfam" id="PF13860"/>
    </source>
</evidence>
<feature type="domain" description="CARDB" evidence="4">
    <location>
        <begin position="508"/>
        <end position="581"/>
    </location>
</feature>
<dbReference type="GO" id="GO:0030115">
    <property type="term" value="C:S-layer"/>
    <property type="evidence" value="ECO:0007669"/>
    <property type="project" value="UniProtKB-SubCell"/>
</dbReference>
<dbReference type="STRING" id="523841.HFX_2220"/>
<dbReference type="eggNOG" id="arCOG02542">
    <property type="taxonomic scope" value="Archaea"/>
</dbReference>
<dbReference type="Gene3D" id="2.60.40.10">
    <property type="entry name" value="Immunoglobulins"/>
    <property type="match status" value="6"/>
</dbReference>
<dbReference type="InterPro" id="IPR013783">
    <property type="entry name" value="Ig-like_fold"/>
</dbReference>
<evidence type="ECO:0000259" key="4">
    <source>
        <dbReference type="Pfam" id="PF07705"/>
    </source>
</evidence>
<dbReference type="eggNOG" id="arCOG03439">
    <property type="taxonomic scope" value="Archaea"/>
</dbReference>
<feature type="transmembrane region" description="Helical" evidence="3">
    <location>
        <begin position="2222"/>
        <end position="2242"/>
    </location>
</feature>
<feature type="domain" description="Ig-like" evidence="5">
    <location>
        <begin position="1507"/>
        <end position="1635"/>
    </location>
</feature>
<dbReference type="Pfam" id="PF07705">
    <property type="entry name" value="CARDB"/>
    <property type="match status" value="3"/>
</dbReference>
<dbReference type="InterPro" id="IPR011635">
    <property type="entry name" value="CARDB"/>
</dbReference>
<feature type="domain" description="CARDB" evidence="4">
    <location>
        <begin position="1835"/>
        <end position="1915"/>
    </location>
</feature>
<dbReference type="InterPro" id="IPR022038">
    <property type="entry name" value="Ig-like_bact"/>
</dbReference>
<feature type="domain" description="CARDB" evidence="4">
    <location>
        <begin position="1931"/>
        <end position="2010"/>
    </location>
</feature>
<dbReference type="Proteomes" id="UP000006469">
    <property type="component" value="Chromosome"/>
</dbReference>
<sequence length="2245" mass="233527">MSRYRRLSQQGLSLAFTLIMVISVFAGPVSASLGSATHEVQPGGPPAQQLDTVPSDQLTTASENISVWDGAFLTLRPNTSDSRFDSAQAYKVKTVDTFVKSSVANKDLQKNPVYVYNAGSEVPFTFEGVSNDQLIDGKEVQLVAAKMEKGASVPRNISAVAQKLTNDEDVTASVVGSTTGTENENSFSFTPNESGLWMFAVATVDDGTGFSDTDSDGNLETNGNVTFVGVDALPVHEGSSSVDVPELAGNGQNVTVSVDASSLDASEVTHTVAIFNESDLTKYDQTINATDRSNITLETEIARVNGTGDIPSNANIMGVAPGSQSYSGSVTALSVFERFNNSTSNFDNISVVGPKATVHGSAVAKVAGNQTTVEVPIADDAPAGEYVVMHVATNQSGTNSVTDREPLQVAESVQLNLTANTTSPLAGNDVKFTVTREDTGATVEDANVTVDGTSMQTNANGVATVPVDTSGTLTATVSKAVAGGEVFADDTLALDVQSPATFEYSNLTVEPRQVLPGSNVTVNATIENVGDIAGSYNATLVVDGTAQTSSTGNLTPGQSTTVSFTKTFNTAGSYNVTIDERSTESDELISKSVRVVAAANSSVTNVSVAPSTIDTAERYSITATVENTGGLSDVVDLTYTVSNESTEEVYNTTQTLVVGPDATEQKTVSTLAPQELGSDDIENFTVEVNDVEANTKLTVAKSDRLPPTIRLQTPSQGLTPYGTPINLSVTDGSGVDSATYSFGNDSKTLSLDANGTATIATDSLEEGQKTLTVTATDTEGNELTRTFEFDFVSSPRIKSVTPTDVVGPSSTINATFADNRHGSSETGINASATTLVIDGQTVDLSGATTNTESALEIDFSELGVSLTEGEMTAKLTVEDDAGHATSRLFTFEYDETKPTADLSTDISEHVSANNTVNVTLDAGDANLETAQFVVEDSNGDAVYTRDVTTLAQASDDSFVVEWDATDDSGNKLSNGNYNLTLVSTDAGDNSQVGNATVSVDNNLPTYDLASIDGTDSTVYTNDSVNVTYSTDENVTIVYTLESETGVKKTFTRTSGQTSGADHTLDVTSALSDGTYSVKATVTDEANNERVVTRNNPVVVDTTKPGIAATLDFNEATGNLTVNVTSTESLATTPDAEVTYPNSNTEALTLTKVGSTTWTDELDTNASGEYTLDVSGTDLAGNSASDTSTSKVEGHNFSDDKTVLLVSASGDTFIHINASDSANLPDGQTVITLSDTNVPPNALSQGTAATRYLEANSGLSDDQIEEVSYGFSEDLDTTGQGFYITYIENGGTKVLPTERQTDPFGLNGDYYVGTRGGLSTYGAMVNDTTAPTITFDTPAEGATFNETENTVDVNATLSDDVEVNESSVTVTLDNGTDSMDVTGSAAITNESVNYTTHALAPGDYTVTIEASDTNLTANTATEQVNFTIEDDREAPSFTSFNPTEGETFPFGTSEFRLNATYEEASDAVNDTGIDTRNITVLYDGEDITSAADVTASGFDTNVTVSDTETHNLTVRVPDKAGNSIEQTTNFSVTADDTDPAVEITNPAEGDELSNTTTYANVTATVSDAESGVNLSSVAVTFDGTEVTSAANLDDLSNIWFNKTGLEPGTSHTVVVSAADADGNVNQSTVNFTVAPDETAPEITRVSSKDQTFDSTGTLAIEVNYTDPESGIDASAVTLLLDGEDVTENATVHPNPGASLELSSSDIGSGEHQLGVHVTNNNGDLTANETTFSVSQGSDIQVTNAGLNTTDVQINDPVEVSATVENFGDEDGTMALGVTGESQAGTTDFGVTKSVEVNASESKSVNFVITPDDAGTYSVMVNGTTTTNALTVTSPNADIQVLSESSVSPTTLLENEETTVTVTLGNLGGSGGTISGDVTRNGSTVYQIPSTTIASGAKKTFTFTDTPPSTGDYVYTFNGAEVGTVTVSQRAPSFSVDAGSSSISEQTVKPDETFTVSVDVDNVGTARGTFSKALKANGTALATESVTLDAGGSSTLTYSTSIDSDGNYTLTVDGVTLGTITVKTPTTGGGGGGGGGDDADDAYESGRLFHETQFDAPLKGGESVSAANITFSNETTGQVTVEERTSVPGIVGEPAETAVGYVKIQVPASARDEPSTLTFSVRQSRLDDLDLSASDLQVQRFNGDTGEWEALDTRVVNESSDTVVLEAETPGFSYFAITSKQVTTTTTEPPTTTTTEPPTTTDEPPTTDESPTTTGEPATTGTGVPGFGAVLAVIALLAVALIAVRRD</sequence>
<evidence type="ECO:0000256" key="2">
    <source>
        <dbReference type="SAM" id="MobiDB-lite"/>
    </source>
</evidence>
<dbReference type="HOGENOM" id="CLU_230707_0_0_2"/>
<dbReference type="Pfam" id="PF18204">
    <property type="entry name" value="PGF-CTERM"/>
    <property type="match status" value="1"/>
</dbReference>
<evidence type="ECO:0000259" key="5">
    <source>
        <dbReference type="Pfam" id="PF13750"/>
    </source>
</evidence>
<dbReference type="eggNOG" id="arCOG09058">
    <property type="taxonomic scope" value="Archaea"/>
</dbReference>
<keyword evidence="3" id="KW-0812">Transmembrane</keyword>
<dbReference type="InterPro" id="IPR026371">
    <property type="entry name" value="PGF_CTERM"/>
</dbReference>
<dbReference type="eggNOG" id="arCOG07560">
    <property type="taxonomic scope" value="Archaea"/>
</dbReference>
<dbReference type="KEGG" id="hme:HFX_2220"/>
<evidence type="ECO:0000313" key="9">
    <source>
        <dbReference type="Proteomes" id="UP000006469"/>
    </source>
</evidence>
<evidence type="ECO:0000256" key="3">
    <source>
        <dbReference type="SAM" id="Phobius"/>
    </source>
</evidence>
<dbReference type="PROSITE" id="PS50194">
    <property type="entry name" value="FILAMIN_REPEAT"/>
    <property type="match status" value="1"/>
</dbReference>
<evidence type="ECO:0000313" key="8">
    <source>
        <dbReference type="EMBL" id="AFK19909.2"/>
    </source>
</evidence>
<protein>
    <submittedName>
        <fullName evidence="8">Uncharacterized protein</fullName>
    </submittedName>
</protein>
<feature type="region of interest" description="Disordered" evidence="2">
    <location>
        <begin position="2178"/>
        <end position="2221"/>
    </location>
</feature>
<feature type="compositionally biased region" description="Low complexity" evidence="2">
    <location>
        <begin position="2181"/>
        <end position="2220"/>
    </location>
</feature>
<feature type="region of interest" description="Disordered" evidence="2">
    <location>
        <begin position="2022"/>
        <end position="2041"/>
    </location>
</feature>
<dbReference type="Pfam" id="PF13860">
    <property type="entry name" value="FlgD_ig"/>
    <property type="match status" value="1"/>
</dbReference>
<reference evidence="8 9" key="1">
    <citation type="journal article" date="2012" name="J. Bacteriol.">
        <title>Complete genome sequence of the metabolically versatile halophilic archaeon Haloferax mediterranei, a poly(3-hydroxybutyrate-co-3-hydroxyvalerate) producer.</title>
        <authorList>
            <person name="Han J."/>
            <person name="Zhang F."/>
            <person name="Hou J."/>
            <person name="Liu X."/>
            <person name="Li M."/>
            <person name="Liu H."/>
            <person name="Cai L."/>
            <person name="Zhang B."/>
            <person name="Chen Y."/>
            <person name="Zhou J."/>
            <person name="Hu S."/>
            <person name="Xiang H."/>
        </authorList>
    </citation>
    <scope>NUCLEOTIDE SEQUENCE [LARGE SCALE GENOMIC DNA]</scope>
    <source>
        <strain evidence="9">ATCC 33500 / DSM 1411 / JCM 8866 / NBRC 14739 / NCIMB 2177 / R-4</strain>
    </source>
</reference>
<accession>I3R6P9</accession>
<evidence type="ECO:0000259" key="7">
    <source>
        <dbReference type="Pfam" id="PF18204"/>
    </source>
</evidence>
<dbReference type="InterPro" id="IPR026453">
    <property type="entry name" value="PGF_pre_PGF"/>
</dbReference>
<dbReference type="InterPro" id="IPR017868">
    <property type="entry name" value="Filamin/ABP280_repeat-like"/>
</dbReference>
<dbReference type="NCBIfam" id="TIGR04213">
    <property type="entry name" value="PGF_pre_PGF"/>
    <property type="match status" value="1"/>
</dbReference>
<gene>
    <name evidence="8" type="ordered locus">HFX_2220</name>
</gene>
<dbReference type="EMBL" id="CP001868">
    <property type="protein sequence ID" value="AFK19909.2"/>
    <property type="molecule type" value="Genomic_DNA"/>
</dbReference>
<proteinExistence type="predicted"/>
<dbReference type="NCBIfam" id="TIGR04126">
    <property type="entry name" value="PGF_CTERM"/>
    <property type="match status" value="1"/>
</dbReference>
<dbReference type="Gene3D" id="2.60.40.4070">
    <property type="match status" value="1"/>
</dbReference>
<organism evidence="8 9">
    <name type="scientific">Haloferax mediterranei (strain ATCC 33500 / DSM 1411 / JCM 8866 / NBRC 14739 / NCIMB 2177 / R-4)</name>
    <name type="common">Halobacterium mediterranei</name>
    <dbReference type="NCBI Taxonomy" id="523841"/>
    <lineage>
        <taxon>Archaea</taxon>
        <taxon>Methanobacteriati</taxon>
        <taxon>Methanobacteriota</taxon>
        <taxon>Stenosarchaea group</taxon>
        <taxon>Halobacteria</taxon>
        <taxon>Halobacteriales</taxon>
        <taxon>Haloferacaceae</taxon>
        <taxon>Haloferax</taxon>
    </lineage>
</organism>
<name>I3R6P9_HALMT</name>
<feature type="domain" description="PGF-CTERM archaeal protein-sorting signal" evidence="7">
    <location>
        <begin position="2222"/>
        <end position="2244"/>
    </location>
</feature>
<keyword evidence="3" id="KW-0472">Membrane</keyword>
<dbReference type="Pfam" id="PF17957">
    <property type="entry name" value="Big_7"/>
    <property type="match status" value="1"/>
</dbReference>